<dbReference type="GO" id="GO:0016887">
    <property type="term" value="F:ATP hydrolysis activity"/>
    <property type="evidence" value="ECO:0007669"/>
    <property type="project" value="InterPro"/>
</dbReference>
<keyword evidence="6" id="KW-1185">Reference proteome</keyword>
<organism evidence="5 6">
    <name type="scientific">Mucilaginibacter glaciei</name>
    <dbReference type="NCBI Taxonomy" id="2772109"/>
    <lineage>
        <taxon>Bacteria</taxon>
        <taxon>Pseudomonadati</taxon>
        <taxon>Bacteroidota</taxon>
        <taxon>Sphingobacteriia</taxon>
        <taxon>Sphingobacteriales</taxon>
        <taxon>Sphingobacteriaceae</taxon>
        <taxon>Mucilaginibacter</taxon>
    </lineage>
</organism>
<proteinExistence type="inferred from homology"/>
<accession>A0A926S321</accession>
<comment type="caution">
    <text evidence="5">The sequence shown here is derived from an EMBL/GenBank/DDBJ whole genome shotgun (WGS) entry which is preliminary data.</text>
</comment>
<evidence type="ECO:0000313" key="5">
    <source>
        <dbReference type="EMBL" id="MBD1393759.1"/>
    </source>
</evidence>
<dbReference type="InterPro" id="IPR027417">
    <property type="entry name" value="P-loop_NTPase"/>
</dbReference>
<comment type="similarity">
    <text evidence="1">Belongs to the AAA ATPase family.</text>
</comment>
<dbReference type="EMBL" id="JACWMX010000004">
    <property type="protein sequence ID" value="MBD1393759.1"/>
    <property type="molecule type" value="Genomic_DNA"/>
</dbReference>
<protein>
    <submittedName>
        <fullName evidence="5">ATP-binding protein</fullName>
    </submittedName>
</protein>
<dbReference type="PANTHER" id="PTHR23073">
    <property type="entry name" value="26S PROTEASOME REGULATORY SUBUNIT"/>
    <property type="match status" value="1"/>
</dbReference>
<dbReference type="SUPFAM" id="SSF52540">
    <property type="entry name" value="P-loop containing nucleoside triphosphate hydrolases"/>
    <property type="match status" value="1"/>
</dbReference>
<dbReference type="InterPro" id="IPR050221">
    <property type="entry name" value="26S_Proteasome_ATPase"/>
</dbReference>
<dbReference type="InterPro" id="IPR003959">
    <property type="entry name" value="ATPase_AAA_core"/>
</dbReference>
<reference evidence="5" key="1">
    <citation type="submission" date="2020-09" db="EMBL/GenBank/DDBJ databases">
        <title>Novel species of Mucilaginibacter isolated from a glacier on the Tibetan Plateau.</title>
        <authorList>
            <person name="Liu Q."/>
            <person name="Xin Y.-H."/>
        </authorList>
    </citation>
    <scope>NUCLEOTIDE SEQUENCE</scope>
    <source>
        <strain evidence="5">ZB1P21</strain>
    </source>
</reference>
<keyword evidence="3 5" id="KW-0067">ATP-binding</keyword>
<evidence type="ECO:0000256" key="3">
    <source>
        <dbReference type="ARBA" id="ARBA00022840"/>
    </source>
</evidence>
<dbReference type="Pfam" id="PF00004">
    <property type="entry name" value="AAA"/>
    <property type="match status" value="1"/>
</dbReference>
<dbReference type="CDD" id="cd19481">
    <property type="entry name" value="RecA-like_protease"/>
    <property type="match status" value="1"/>
</dbReference>
<evidence type="ECO:0000256" key="2">
    <source>
        <dbReference type="ARBA" id="ARBA00022741"/>
    </source>
</evidence>
<evidence type="ECO:0000313" key="6">
    <source>
        <dbReference type="Proteomes" id="UP000619078"/>
    </source>
</evidence>
<evidence type="ECO:0000256" key="1">
    <source>
        <dbReference type="ARBA" id="ARBA00006914"/>
    </source>
</evidence>
<evidence type="ECO:0000259" key="4">
    <source>
        <dbReference type="SMART" id="SM00382"/>
    </source>
</evidence>
<dbReference type="InterPro" id="IPR003593">
    <property type="entry name" value="AAA+_ATPase"/>
</dbReference>
<gene>
    <name evidence="5" type="ORF">IDJ76_11685</name>
</gene>
<dbReference type="Proteomes" id="UP000619078">
    <property type="component" value="Unassembled WGS sequence"/>
</dbReference>
<sequence>MNQTDNRFEAQRITTIMDWPDVVFNHMIAEQASRLIEQQSFRALFLGPPGTGKTLMATLIGKSSGRDVYLVDLSMVVSKYIGDTEKNLSLIFDAAQTKNGILLFDEADSLFGKRTLSTEGNNITADQQIDFLLKEIQRYEGAVILASNLCANTDKVFTGSFDIMIRFGIPTAEERYRLWLNSFSGQFSFSPEIDMHKIAEKYELTGGAIVNILRFCALEATCKKESCVTQGNTNLRNTKGIQKGKDAYALGRFVMCNNL</sequence>
<dbReference type="GO" id="GO:0005524">
    <property type="term" value="F:ATP binding"/>
    <property type="evidence" value="ECO:0007669"/>
    <property type="project" value="UniProtKB-KW"/>
</dbReference>
<dbReference type="SMART" id="SM00382">
    <property type="entry name" value="AAA"/>
    <property type="match status" value="1"/>
</dbReference>
<name>A0A926S321_9SPHI</name>
<dbReference type="Gene3D" id="3.40.50.300">
    <property type="entry name" value="P-loop containing nucleotide triphosphate hydrolases"/>
    <property type="match status" value="1"/>
</dbReference>
<dbReference type="RefSeq" id="WP_191163497.1">
    <property type="nucleotide sequence ID" value="NZ_JACWMX010000004.1"/>
</dbReference>
<dbReference type="AlphaFoldDB" id="A0A926S321"/>
<feature type="domain" description="AAA+ ATPase" evidence="4">
    <location>
        <begin position="39"/>
        <end position="171"/>
    </location>
</feature>
<keyword evidence="2" id="KW-0547">Nucleotide-binding</keyword>